<accession>A0A6H5IC45</accession>
<evidence type="ECO:0000313" key="2">
    <source>
        <dbReference type="Proteomes" id="UP000479190"/>
    </source>
</evidence>
<keyword evidence="2" id="KW-1185">Reference proteome</keyword>
<name>A0A6H5IC45_9HYME</name>
<protein>
    <submittedName>
        <fullName evidence="1">Uncharacterized protein</fullName>
    </submittedName>
</protein>
<dbReference type="Proteomes" id="UP000479190">
    <property type="component" value="Unassembled WGS sequence"/>
</dbReference>
<sequence>MVSLESLNSRLLNQLSHGPSQSSSSCQCQHQIGINLVVNRRAGMFEKFLETMMNQPAM</sequence>
<dbReference type="EMBL" id="CADCXV010000762">
    <property type="protein sequence ID" value="CAB0034925.1"/>
    <property type="molecule type" value="Genomic_DNA"/>
</dbReference>
<proteinExistence type="predicted"/>
<evidence type="ECO:0000313" key="1">
    <source>
        <dbReference type="EMBL" id="CAB0034925.1"/>
    </source>
</evidence>
<organism evidence="1 2">
    <name type="scientific">Trichogramma brassicae</name>
    <dbReference type="NCBI Taxonomy" id="86971"/>
    <lineage>
        <taxon>Eukaryota</taxon>
        <taxon>Metazoa</taxon>
        <taxon>Ecdysozoa</taxon>
        <taxon>Arthropoda</taxon>
        <taxon>Hexapoda</taxon>
        <taxon>Insecta</taxon>
        <taxon>Pterygota</taxon>
        <taxon>Neoptera</taxon>
        <taxon>Endopterygota</taxon>
        <taxon>Hymenoptera</taxon>
        <taxon>Apocrita</taxon>
        <taxon>Proctotrupomorpha</taxon>
        <taxon>Chalcidoidea</taxon>
        <taxon>Trichogrammatidae</taxon>
        <taxon>Trichogramma</taxon>
    </lineage>
</organism>
<dbReference type="AlphaFoldDB" id="A0A6H5IC45"/>
<gene>
    <name evidence="1" type="ORF">TBRA_LOCUS6823</name>
</gene>
<feature type="non-terminal residue" evidence="1">
    <location>
        <position position="58"/>
    </location>
</feature>
<reference evidence="1 2" key="1">
    <citation type="submission" date="2020-02" db="EMBL/GenBank/DDBJ databases">
        <authorList>
            <person name="Ferguson B K."/>
        </authorList>
    </citation>
    <scope>NUCLEOTIDE SEQUENCE [LARGE SCALE GENOMIC DNA]</scope>
</reference>